<evidence type="ECO:0000256" key="2">
    <source>
        <dbReference type="ARBA" id="ARBA00007957"/>
    </source>
</evidence>
<proteinExistence type="inferred from homology"/>
<evidence type="ECO:0000256" key="11">
    <source>
        <dbReference type="PIRSR" id="PIRSR602481-1"/>
    </source>
</evidence>
<keyword evidence="8" id="KW-0805">Transcription regulation</keyword>
<dbReference type="Gene3D" id="1.10.10.10">
    <property type="entry name" value="Winged helix-like DNA-binding domain superfamily/Winged helix DNA-binding domain"/>
    <property type="match status" value="1"/>
</dbReference>
<comment type="caution">
    <text evidence="13">The sequence shown here is derived from an EMBL/GenBank/DDBJ whole genome shotgun (WGS) entry which is preliminary data.</text>
</comment>
<evidence type="ECO:0000313" key="13">
    <source>
        <dbReference type="EMBL" id="GLY92413.1"/>
    </source>
</evidence>
<evidence type="ECO:0000256" key="4">
    <source>
        <dbReference type="ARBA" id="ARBA00022491"/>
    </source>
</evidence>
<dbReference type="CDD" id="cd07153">
    <property type="entry name" value="Fur_like"/>
    <property type="match status" value="1"/>
</dbReference>
<dbReference type="AlphaFoldDB" id="A0A9W6SF42"/>
<evidence type="ECO:0000256" key="5">
    <source>
        <dbReference type="ARBA" id="ARBA00022723"/>
    </source>
</evidence>
<comment type="cofactor">
    <cofactor evidence="11">
        <name>Zn(2+)</name>
        <dbReference type="ChEBI" id="CHEBI:29105"/>
    </cofactor>
    <text evidence="11">Binds 1 zinc ion per subunit.</text>
</comment>
<feature type="binding site" evidence="11">
    <location>
        <position position="97"/>
    </location>
    <ligand>
        <name>Zn(2+)</name>
        <dbReference type="ChEBI" id="CHEBI:29105"/>
    </ligand>
</feature>
<dbReference type="Pfam" id="PF01475">
    <property type="entry name" value="FUR"/>
    <property type="match status" value="1"/>
</dbReference>
<dbReference type="PANTHER" id="PTHR33202">
    <property type="entry name" value="ZINC UPTAKE REGULATION PROTEIN"/>
    <property type="match status" value="1"/>
</dbReference>
<feature type="binding site" evidence="11">
    <location>
        <position position="140"/>
    </location>
    <ligand>
        <name>Zn(2+)</name>
        <dbReference type="ChEBI" id="CHEBI:29105"/>
    </ligand>
</feature>
<evidence type="ECO:0000256" key="6">
    <source>
        <dbReference type="ARBA" id="ARBA00022833"/>
    </source>
</evidence>
<keyword evidence="14" id="KW-1185">Reference proteome</keyword>
<comment type="cofactor">
    <cofactor evidence="12">
        <name>Mn(2+)</name>
        <dbReference type="ChEBI" id="CHEBI:29035"/>
    </cofactor>
    <cofactor evidence="12">
        <name>Fe(2+)</name>
        <dbReference type="ChEBI" id="CHEBI:29033"/>
    </cofactor>
    <text evidence="12">Binds 1 Mn(2+) or Fe(2+) ion per subunit.</text>
</comment>
<feature type="binding site" evidence="11">
    <location>
        <position position="137"/>
    </location>
    <ligand>
        <name>Zn(2+)</name>
        <dbReference type="ChEBI" id="CHEBI:29105"/>
    </ligand>
</feature>
<gene>
    <name evidence="13" type="ORF">Airi02_103410</name>
</gene>
<dbReference type="InterPro" id="IPR036390">
    <property type="entry name" value="WH_DNA-bd_sf"/>
</dbReference>
<keyword evidence="3" id="KW-0963">Cytoplasm</keyword>
<dbReference type="InterPro" id="IPR002481">
    <property type="entry name" value="FUR"/>
</dbReference>
<comment type="subcellular location">
    <subcellularLocation>
        <location evidence="1">Cytoplasm</location>
    </subcellularLocation>
</comment>
<dbReference type="SUPFAM" id="SSF46785">
    <property type="entry name" value="Winged helix' DNA-binding domain"/>
    <property type="match status" value="1"/>
</dbReference>
<dbReference type="GO" id="GO:0005737">
    <property type="term" value="C:cytoplasm"/>
    <property type="evidence" value="ECO:0007669"/>
    <property type="project" value="UniProtKB-SubCell"/>
</dbReference>
<sequence length="151" mass="16407">MKDTGHPHEAAAELRSAGLRVTAARLAILDAVRAGDHLDVDAVTSQVRERLGHVSFQAVYEALHAFTATGLVRRIEPAGSPTRFECRVGDNHHHLVCRQCGRVTDVDCTAGEAPCLEPVDDAGFLVDEADVTFWGFCPDCRRDSEEGSTHD</sequence>
<dbReference type="PANTHER" id="PTHR33202:SF18">
    <property type="entry name" value="TRANSCRIPTIONAL REGULATOR FURA"/>
    <property type="match status" value="1"/>
</dbReference>
<evidence type="ECO:0000256" key="8">
    <source>
        <dbReference type="ARBA" id="ARBA00023015"/>
    </source>
</evidence>
<evidence type="ECO:0000256" key="10">
    <source>
        <dbReference type="ARBA" id="ARBA00023163"/>
    </source>
</evidence>
<dbReference type="Proteomes" id="UP001165074">
    <property type="component" value="Unassembled WGS sequence"/>
</dbReference>
<evidence type="ECO:0000256" key="12">
    <source>
        <dbReference type="PIRSR" id="PIRSR602481-2"/>
    </source>
</evidence>
<dbReference type="InterPro" id="IPR043135">
    <property type="entry name" value="Fur_C"/>
</dbReference>
<feature type="binding site" evidence="12">
    <location>
        <position position="112"/>
    </location>
    <ligand>
        <name>Fe cation</name>
        <dbReference type="ChEBI" id="CHEBI:24875"/>
    </ligand>
</feature>
<feature type="binding site" evidence="11">
    <location>
        <position position="100"/>
    </location>
    <ligand>
        <name>Zn(2+)</name>
        <dbReference type="ChEBI" id="CHEBI:29105"/>
    </ligand>
</feature>
<dbReference type="GO" id="GO:0003700">
    <property type="term" value="F:DNA-binding transcription factor activity"/>
    <property type="evidence" value="ECO:0007669"/>
    <property type="project" value="InterPro"/>
</dbReference>
<accession>A0A9W6SF42</accession>
<evidence type="ECO:0000256" key="1">
    <source>
        <dbReference type="ARBA" id="ARBA00004496"/>
    </source>
</evidence>
<protein>
    <submittedName>
        <fullName evidence="13">Transcriptional repressor</fullName>
    </submittedName>
</protein>
<evidence type="ECO:0000313" key="14">
    <source>
        <dbReference type="Proteomes" id="UP001165074"/>
    </source>
</evidence>
<dbReference type="GO" id="GO:0045892">
    <property type="term" value="P:negative regulation of DNA-templated transcription"/>
    <property type="evidence" value="ECO:0007669"/>
    <property type="project" value="TreeGrafter"/>
</dbReference>
<reference evidence="13" key="1">
    <citation type="submission" date="2023-03" db="EMBL/GenBank/DDBJ databases">
        <title>Actinoallomurus iriomotensis NBRC 103684.</title>
        <authorList>
            <person name="Ichikawa N."/>
            <person name="Sato H."/>
            <person name="Tonouchi N."/>
        </authorList>
    </citation>
    <scope>NUCLEOTIDE SEQUENCE</scope>
    <source>
        <strain evidence="13">NBRC 103684</strain>
    </source>
</reference>
<keyword evidence="4" id="KW-0678">Repressor</keyword>
<keyword evidence="10" id="KW-0804">Transcription</keyword>
<keyword evidence="7 12" id="KW-0408">Iron</keyword>
<evidence type="ECO:0000256" key="9">
    <source>
        <dbReference type="ARBA" id="ARBA00023125"/>
    </source>
</evidence>
<dbReference type="GO" id="GO:1900376">
    <property type="term" value="P:regulation of secondary metabolite biosynthetic process"/>
    <property type="evidence" value="ECO:0007669"/>
    <property type="project" value="TreeGrafter"/>
</dbReference>
<dbReference type="RefSeq" id="WP_285584585.1">
    <property type="nucleotide sequence ID" value="NZ_BSTK01000028.1"/>
</dbReference>
<comment type="similarity">
    <text evidence="2">Belongs to the Fur family.</text>
</comment>
<evidence type="ECO:0000256" key="3">
    <source>
        <dbReference type="ARBA" id="ARBA00022490"/>
    </source>
</evidence>
<keyword evidence="5 11" id="KW-0479">Metal-binding</keyword>
<keyword evidence="6 11" id="KW-0862">Zinc</keyword>
<dbReference type="GO" id="GO:0008270">
    <property type="term" value="F:zinc ion binding"/>
    <property type="evidence" value="ECO:0007669"/>
    <property type="project" value="TreeGrafter"/>
</dbReference>
<name>A0A9W6SF42_9ACTN</name>
<evidence type="ECO:0000256" key="7">
    <source>
        <dbReference type="ARBA" id="ARBA00023004"/>
    </source>
</evidence>
<dbReference type="GO" id="GO:0000976">
    <property type="term" value="F:transcription cis-regulatory region binding"/>
    <property type="evidence" value="ECO:0007669"/>
    <property type="project" value="TreeGrafter"/>
</dbReference>
<dbReference type="EMBL" id="BSTK01000028">
    <property type="protein sequence ID" value="GLY92413.1"/>
    <property type="molecule type" value="Genomic_DNA"/>
</dbReference>
<dbReference type="Gene3D" id="3.30.1490.190">
    <property type="match status" value="1"/>
</dbReference>
<keyword evidence="9" id="KW-0238">DNA-binding</keyword>
<organism evidence="13 14">
    <name type="scientific">Actinoallomurus iriomotensis</name>
    <dbReference type="NCBI Taxonomy" id="478107"/>
    <lineage>
        <taxon>Bacteria</taxon>
        <taxon>Bacillati</taxon>
        <taxon>Actinomycetota</taxon>
        <taxon>Actinomycetes</taxon>
        <taxon>Streptosporangiales</taxon>
        <taxon>Thermomonosporaceae</taxon>
        <taxon>Actinoallomurus</taxon>
    </lineage>
</organism>
<dbReference type="InterPro" id="IPR036388">
    <property type="entry name" value="WH-like_DNA-bd_sf"/>
</dbReference>